<keyword evidence="1" id="KW-1133">Transmembrane helix</keyword>
<organism evidence="2 3">
    <name type="scientific">Shinella zoogloeoides</name>
    <name type="common">Crabtreella saccharophila</name>
    <dbReference type="NCBI Taxonomy" id="352475"/>
    <lineage>
        <taxon>Bacteria</taxon>
        <taxon>Pseudomonadati</taxon>
        <taxon>Pseudomonadota</taxon>
        <taxon>Alphaproteobacteria</taxon>
        <taxon>Hyphomicrobiales</taxon>
        <taxon>Rhizobiaceae</taxon>
        <taxon>Shinella</taxon>
    </lineage>
</organism>
<evidence type="ECO:0000313" key="2">
    <source>
        <dbReference type="EMBL" id="MXN99793.1"/>
    </source>
</evidence>
<protein>
    <recommendedName>
        <fullName evidence="4">Intracellular growth attenuator family protein</fullName>
    </recommendedName>
</protein>
<dbReference type="EMBL" id="WUML01000003">
    <property type="protein sequence ID" value="MXN99793.1"/>
    <property type="molecule type" value="Genomic_DNA"/>
</dbReference>
<proteinExistence type="predicted"/>
<keyword evidence="1" id="KW-0472">Membrane</keyword>
<dbReference type="OrthoDB" id="8451465at2"/>
<reference evidence="2 3" key="1">
    <citation type="submission" date="2019-12" db="EMBL/GenBank/DDBJ databases">
        <title>Shinella granuli gen. nov., sp. nov., and proposal of the reclassification of Zoogloea ramigera ATCC 19623 as Shinella zoogloeoides sp. nov.</title>
        <authorList>
            <person name="Gao J."/>
        </authorList>
    </citation>
    <scope>NUCLEOTIDE SEQUENCE [LARGE SCALE GENOMIC DNA]</scope>
    <source>
        <strain evidence="2 3">DSM 287</strain>
    </source>
</reference>
<keyword evidence="1" id="KW-0812">Transmembrane</keyword>
<accession>A0A6N8TF06</accession>
<name>A0A6N8TF06_SHIZO</name>
<dbReference type="Proteomes" id="UP000440304">
    <property type="component" value="Unassembled WGS sequence"/>
</dbReference>
<feature type="transmembrane region" description="Helical" evidence="1">
    <location>
        <begin position="41"/>
        <end position="60"/>
    </location>
</feature>
<dbReference type="RefSeq" id="WP_160785190.1">
    <property type="nucleotide sequence ID" value="NZ_CP086610.1"/>
</dbReference>
<dbReference type="AlphaFoldDB" id="A0A6N8TF06"/>
<gene>
    <name evidence="2" type="ORF">GR156_05730</name>
</gene>
<evidence type="ECO:0008006" key="4">
    <source>
        <dbReference type="Google" id="ProtNLM"/>
    </source>
</evidence>
<evidence type="ECO:0000256" key="1">
    <source>
        <dbReference type="SAM" id="Phobius"/>
    </source>
</evidence>
<comment type="caution">
    <text evidence="2">The sequence shown here is derived from an EMBL/GenBank/DDBJ whole genome shotgun (WGS) entry which is preliminary data.</text>
</comment>
<feature type="transmembrane region" description="Helical" evidence="1">
    <location>
        <begin position="12"/>
        <end position="29"/>
    </location>
</feature>
<sequence length="70" mass="7690">MSEDGKGKSAAIAALVILLGTGVVFYFLPRVMIALGDVSPWLAGVFGTLLVLGFFLLFWLRARYQRNREG</sequence>
<evidence type="ECO:0000313" key="3">
    <source>
        <dbReference type="Proteomes" id="UP000440304"/>
    </source>
</evidence>